<evidence type="ECO:0000256" key="8">
    <source>
        <dbReference type="SAM" id="MobiDB-lite"/>
    </source>
</evidence>
<keyword evidence="10" id="KW-1185">Reference proteome</keyword>
<comment type="function">
    <text evidence="1">Involved in the biogenesis of the 60S ribosomal subunit.</text>
</comment>
<evidence type="ECO:0000256" key="5">
    <source>
        <dbReference type="ARBA" id="ARBA00022517"/>
    </source>
</evidence>
<name>A0A9P7B7S4_MAUEX</name>
<dbReference type="GO" id="GO:0005730">
    <property type="term" value="C:nucleolus"/>
    <property type="evidence" value="ECO:0007669"/>
    <property type="project" value="UniProtKB-SubCell"/>
</dbReference>
<keyword evidence="7" id="KW-0539">Nucleus</keyword>
<evidence type="ECO:0000256" key="6">
    <source>
        <dbReference type="ARBA" id="ARBA00022552"/>
    </source>
</evidence>
<dbReference type="PANTHER" id="PTHR13243">
    <property type="entry name" value="HSPC111 PROTEIN-RELATED"/>
    <property type="match status" value="1"/>
</dbReference>
<dbReference type="AlphaFoldDB" id="A0A9P7B7S4"/>
<dbReference type="GO" id="GO:0042273">
    <property type="term" value="P:ribosomal large subunit biogenesis"/>
    <property type="evidence" value="ECO:0007669"/>
    <property type="project" value="TreeGrafter"/>
</dbReference>
<accession>A0A9P7B7S4</accession>
<evidence type="ECO:0000313" key="10">
    <source>
        <dbReference type="Proteomes" id="UP000750334"/>
    </source>
</evidence>
<evidence type="ECO:0000256" key="1">
    <source>
        <dbReference type="ARBA" id="ARBA00002889"/>
    </source>
</evidence>
<sequence length="242" mass="28631">MVSVRKRKMNRSSVGKNTRRVKDKRRKISIKSNPIIAANWDYSLTMKQNYKNLGLRAKLQTPSGGQEVDYSKVVEKVPVQSVVDEEGSDEDDELNEEEEEEENKEVEQNDEDDEFDENKIPEGEARIQRDEDGNVIKVVYGKLKKFDIDEDIETLKKQAAEEEEETKTDVVRELELYASRPEVTDARIQSEREEEWLERLYKKHGNNYQKMFFDKKLNLYQQSVGDIKRRLKIWKRNHNIED</sequence>
<reference evidence="9 10" key="1">
    <citation type="submission" date="2020-11" db="EMBL/GenBank/DDBJ databases">
        <title>Kefir isolates.</title>
        <authorList>
            <person name="Marcisauskas S."/>
            <person name="Kim Y."/>
            <person name="Blasche S."/>
        </authorList>
    </citation>
    <scope>NUCLEOTIDE SEQUENCE [LARGE SCALE GENOMIC DNA]</scope>
    <source>
        <strain evidence="9 10">OG2</strain>
    </source>
</reference>
<feature type="compositionally biased region" description="Acidic residues" evidence="8">
    <location>
        <begin position="83"/>
        <end position="116"/>
    </location>
</feature>
<dbReference type="PANTHER" id="PTHR13243:SF1">
    <property type="entry name" value="NUCLEOLAR PROTEIN 16"/>
    <property type="match status" value="1"/>
</dbReference>
<dbReference type="Proteomes" id="UP000750334">
    <property type="component" value="Unassembled WGS sequence"/>
</dbReference>
<evidence type="ECO:0000313" key="9">
    <source>
        <dbReference type="EMBL" id="KAG0662756.1"/>
    </source>
</evidence>
<evidence type="ECO:0000256" key="7">
    <source>
        <dbReference type="ARBA" id="ARBA00023242"/>
    </source>
</evidence>
<comment type="subcellular location">
    <subcellularLocation>
        <location evidence="2">Nucleus</location>
        <location evidence="2">Nucleolus</location>
    </subcellularLocation>
</comment>
<feature type="region of interest" description="Disordered" evidence="8">
    <location>
        <begin position="61"/>
        <end position="123"/>
    </location>
</feature>
<dbReference type="Pfam" id="PF09420">
    <property type="entry name" value="Nop16"/>
    <property type="match status" value="1"/>
</dbReference>
<keyword evidence="5" id="KW-0690">Ribosome biogenesis</keyword>
<evidence type="ECO:0000256" key="4">
    <source>
        <dbReference type="ARBA" id="ARBA00015522"/>
    </source>
</evidence>
<gene>
    <name evidence="9" type="primary">NOP16</name>
    <name evidence="9" type="ORF">C6P45_001029</name>
</gene>
<dbReference type="InterPro" id="IPR019002">
    <property type="entry name" value="Ribosome_biogenesis_Nop16"/>
</dbReference>
<dbReference type="EMBL" id="PUHR01000140">
    <property type="protein sequence ID" value="KAG0662756.1"/>
    <property type="molecule type" value="Genomic_DNA"/>
</dbReference>
<keyword evidence="6" id="KW-0698">rRNA processing</keyword>
<dbReference type="GO" id="GO:0006364">
    <property type="term" value="P:rRNA processing"/>
    <property type="evidence" value="ECO:0007669"/>
    <property type="project" value="UniProtKB-KW"/>
</dbReference>
<proteinExistence type="inferred from homology"/>
<feature type="region of interest" description="Disordered" evidence="8">
    <location>
        <begin position="1"/>
        <end position="27"/>
    </location>
</feature>
<comment type="caution">
    <text evidence="9">The sequence shown here is derived from an EMBL/GenBank/DDBJ whole genome shotgun (WGS) entry which is preliminary data.</text>
</comment>
<dbReference type="OrthoDB" id="285729at2759"/>
<organism evidence="9 10">
    <name type="scientific">Maudiozyma exigua</name>
    <name type="common">Yeast</name>
    <name type="synonym">Kazachstania exigua</name>
    <dbReference type="NCBI Taxonomy" id="34358"/>
    <lineage>
        <taxon>Eukaryota</taxon>
        <taxon>Fungi</taxon>
        <taxon>Dikarya</taxon>
        <taxon>Ascomycota</taxon>
        <taxon>Saccharomycotina</taxon>
        <taxon>Saccharomycetes</taxon>
        <taxon>Saccharomycetales</taxon>
        <taxon>Saccharomycetaceae</taxon>
        <taxon>Maudiozyma</taxon>
    </lineage>
</organism>
<comment type="similarity">
    <text evidence="3">Belongs to the NOP16 family.</text>
</comment>
<evidence type="ECO:0000256" key="3">
    <source>
        <dbReference type="ARBA" id="ARBA00008479"/>
    </source>
</evidence>
<feature type="compositionally biased region" description="Basic residues" evidence="8">
    <location>
        <begin position="1"/>
        <end position="10"/>
    </location>
</feature>
<evidence type="ECO:0000256" key="2">
    <source>
        <dbReference type="ARBA" id="ARBA00004604"/>
    </source>
</evidence>
<protein>
    <recommendedName>
        <fullName evidence="4">Nucleolar protein 16</fullName>
    </recommendedName>
</protein>
<feature type="compositionally biased region" description="Basic residues" evidence="8">
    <location>
        <begin position="17"/>
        <end position="27"/>
    </location>
</feature>